<feature type="domain" description="Lactate utilization protein B C-terminal" evidence="6">
    <location>
        <begin position="407"/>
        <end position="468"/>
    </location>
</feature>
<feature type="domain" description="LUD" evidence="5">
    <location>
        <begin position="71"/>
        <end position="296"/>
    </location>
</feature>
<protein>
    <submittedName>
        <fullName evidence="8">Iron-sulfur cluster-binding protein</fullName>
    </submittedName>
</protein>
<dbReference type="Pfam" id="PF11870">
    <property type="entry name" value="LutB_C"/>
    <property type="match status" value="1"/>
</dbReference>
<dbReference type="AlphaFoldDB" id="A0A084ELL0"/>
<dbReference type="RefSeq" id="WP_037519383.1">
    <property type="nucleotide sequence ID" value="NZ_JGVR01000012.1"/>
</dbReference>
<proteinExistence type="predicted"/>
<dbReference type="STRING" id="13690.AX777_07380"/>
<dbReference type="PANTHER" id="PTHR47153:SF2">
    <property type="entry name" value="LACTATE UTILIZATION PROTEIN B"/>
    <property type="match status" value="1"/>
</dbReference>
<keyword evidence="1" id="KW-0813">Transport</keyword>
<evidence type="ECO:0000256" key="1">
    <source>
        <dbReference type="ARBA" id="ARBA00022448"/>
    </source>
</evidence>
<dbReference type="eggNOG" id="COG1139">
    <property type="taxonomic scope" value="Bacteria"/>
</dbReference>
<evidence type="ECO:0000313" key="9">
    <source>
        <dbReference type="Proteomes" id="UP000028534"/>
    </source>
</evidence>
<keyword evidence="2" id="KW-0479">Metal-binding</keyword>
<evidence type="ECO:0000259" key="5">
    <source>
        <dbReference type="Pfam" id="PF02589"/>
    </source>
</evidence>
<evidence type="ECO:0000259" key="7">
    <source>
        <dbReference type="Pfam" id="PF13183"/>
    </source>
</evidence>
<gene>
    <name evidence="8" type="ORF">CP98_02232</name>
</gene>
<dbReference type="Gene3D" id="3.40.50.10420">
    <property type="entry name" value="NagB/RpiA/CoA transferase-like"/>
    <property type="match status" value="1"/>
</dbReference>
<evidence type="ECO:0000313" key="8">
    <source>
        <dbReference type="EMBL" id="KEZ18852.1"/>
    </source>
</evidence>
<dbReference type="InterPro" id="IPR024569">
    <property type="entry name" value="LutB_C"/>
</dbReference>
<dbReference type="PANTHER" id="PTHR47153">
    <property type="entry name" value="LACTATE UTILIZATION PROTEIN B"/>
    <property type="match status" value="1"/>
</dbReference>
<evidence type="ECO:0000259" key="6">
    <source>
        <dbReference type="Pfam" id="PF11870"/>
    </source>
</evidence>
<keyword evidence="3" id="KW-0677">Repeat</keyword>
<keyword evidence="2" id="KW-0408">Iron</keyword>
<dbReference type="Proteomes" id="UP000028534">
    <property type="component" value="Unassembled WGS sequence"/>
</dbReference>
<dbReference type="SUPFAM" id="SSF100950">
    <property type="entry name" value="NagB/RpiA/CoA transferase-like"/>
    <property type="match status" value="1"/>
</dbReference>
<keyword evidence="2" id="KW-0004">4Fe-4S</keyword>
<dbReference type="InterPro" id="IPR017896">
    <property type="entry name" value="4Fe4S_Fe-S-bd"/>
</dbReference>
<comment type="caution">
    <text evidence="8">The sequence shown here is derived from an EMBL/GenBank/DDBJ whole genome shotgun (WGS) entry which is preliminary data.</text>
</comment>
<dbReference type="Gene3D" id="1.10.1060.10">
    <property type="entry name" value="Alpha-helical ferredoxin"/>
    <property type="match status" value="1"/>
</dbReference>
<dbReference type="Pfam" id="PF13183">
    <property type="entry name" value="Fer4_8"/>
    <property type="match status" value="1"/>
</dbReference>
<organism evidence="8 9">
    <name type="scientific">Sphingobium yanoikuyae</name>
    <name type="common">Sphingomonas yanoikuyae</name>
    <dbReference type="NCBI Taxonomy" id="13690"/>
    <lineage>
        <taxon>Bacteria</taxon>
        <taxon>Pseudomonadati</taxon>
        <taxon>Pseudomonadota</taxon>
        <taxon>Alphaproteobacteria</taxon>
        <taxon>Sphingomonadales</taxon>
        <taxon>Sphingomonadaceae</taxon>
        <taxon>Sphingobium</taxon>
    </lineage>
</organism>
<dbReference type="Pfam" id="PF02589">
    <property type="entry name" value="LUD_dom"/>
    <property type="match status" value="1"/>
</dbReference>
<dbReference type="SUPFAM" id="SSF46548">
    <property type="entry name" value="alpha-helical ferredoxin"/>
    <property type="match status" value="1"/>
</dbReference>
<dbReference type="InterPro" id="IPR024185">
    <property type="entry name" value="FTHF_cligase-like_sf"/>
</dbReference>
<dbReference type="InterPro" id="IPR037171">
    <property type="entry name" value="NagB/RpiA_transferase-like"/>
</dbReference>
<reference evidence="8 9" key="1">
    <citation type="submission" date="2014-03" db="EMBL/GenBank/DDBJ databases">
        <title>Genome sequence of Sphingobium yanoikuyae B1.</title>
        <authorList>
            <person name="Gan H.M."/>
            <person name="Gan H.Y."/>
            <person name="Savka M.A."/>
        </authorList>
    </citation>
    <scope>NUCLEOTIDE SEQUENCE [LARGE SCALE GENOMIC DNA]</scope>
    <source>
        <strain evidence="8 9">B1</strain>
    </source>
</reference>
<dbReference type="InterPro" id="IPR004452">
    <property type="entry name" value="LutB/LldF"/>
</dbReference>
<keyword evidence="4" id="KW-0249">Electron transport</keyword>
<dbReference type="GO" id="GO:0006089">
    <property type="term" value="P:lactate metabolic process"/>
    <property type="evidence" value="ECO:0007669"/>
    <property type="project" value="InterPro"/>
</dbReference>
<dbReference type="InterPro" id="IPR009051">
    <property type="entry name" value="Helical_ferredxn"/>
</dbReference>
<name>A0A084ELL0_SPHYA</name>
<dbReference type="GO" id="GO:0051539">
    <property type="term" value="F:4 iron, 4 sulfur cluster binding"/>
    <property type="evidence" value="ECO:0007669"/>
    <property type="project" value="UniProtKB-KW"/>
</dbReference>
<keyword evidence="2" id="KW-0411">Iron-sulfur</keyword>
<evidence type="ECO:0000256" key="3">
    <source>
        <dbReference type="ARBA" id="ARBA00022737"/>
    </source>
</evidence>
<accession>A0A084ELL0</accession>
<dbReference type="InterPro" id="IPR003741">
    <property type="entry name" value="LUD_dom"/>
</dbReference>
<sequence length="471" mass="51482">MSGAPAEATSFKDRADAALADRILKVAVERTAGTAEAKRAVAVDAFPDFQAARTRAAAIKDHVVAHLGHYLEQFEANAIAAGAKVHWARTADEACDIVIALCKAAKAKSVARSKSMLGEEIGLPHALAEAGIGRVETDLAEHIIQLADERPSHIIWPAMHKTREQVSALFKAKHRTPHEEETIAAMAESARRELRTQMLGADVGISGANFLIADTGAICTVTNEGNAELSLVPPRVHIVTAGIEKIVPSMPHAVHMLRMLARSATGAALTQYTTFYTGPRRPGDRDGPEEMHIVLVDNGRTRMREEGLAEMLRCIRCGACMNHCVVFRQIGGHAYGGTYPGPMGAVLTPVLDELKQSRDLPNACTMNGKCQEVCPVRIPLPTLLRGWREKSWREGLEPQSLRAGLGLWAWVATRPRLYRMGTSMAVRAMRRLGSKGWISKLPLAGGWTRYRDMPKPAAQTFMDQYRKENGR</sequence>
<dbReference type="EMBL" id="JGVR01000012">
    <property type="protein sequence ID" value="KEZ18852.1"/>
    <property type="molecule type" value="Genomic_DNA"/>
</dbReference>
<evidence type="ECO:0000256" key="4">
    <source>
        <dbReference type="ARBA" id="ARBA00022982"/>
    </source>
</evidence>
<dbReference type="PATRIC" id="fig|13690.10.peg.2292"/>
<feature type="domain" description="4Fe-4S ferredoxin-type" evidence="7">
    <location>
        <begin position="310"/>
        <end position="378"/>
    </location>
</feature>
<evidence type="ECO:0000256" key="2">
    <source>
        <dbReference type="ARBA" id="ARBA00022485"/>
    </source>
</evidence>